<organism evidence="1 2">
    <name type="scientific">Halococcus morrhuae DSM 1307</name>
    <dbReference type="NCBI Taxonomy" id="931277"/>
    <lineage>
        <taxon>Archaea</taxon>
        <taxon>Methanobacteriati</taxon>
        <taxon>Methanobacteriota</taxon>
        <taxon>Stenosarchaea group</taxon>
        <taxon>Halobacteria</taxon>
        <taxon>Halobacteriales</taxon>
        <taxon>Halococcaceae</taxon>
        <taxon>Halococcus</taxon>
    </lineage>
</organism>
<dbReference type="STRING" id="931277.C448_12561"/>
<accession>M0M4T4</accession>
<dbReference type="Pfam" id="PF20126">
    <property type="entry name" value="TumE"/>
    <property type="match status" value="1"/>
</dbReference>
<dbReference type="PATRIC" id="fig|931277.6.peg.2457"/>
<dbReference type="Proteomes" id="UP000011568">
    <property type="component" value="Unassembled WGS sequence"/>
</dbReference>
<proteinExistence type="predicted"/>
<evidence type="ECO:0000313" key="1">
    <source>
        <dbReference type="EMBL" id="EMA40706.1"/>
    </source>
</evidence>
<dbReference type="RefSeq" id="WP_004055262.1">
    <property type="nucleotide sequence ID" value="NZ_AOMC01000148.1"/>
</dbReference>
<dbReference type="EMBL" id="AOMC01000148">
    <property type="protein sequence ID" value="EMA40706.1"/>
    <property type="molecule type" value="Genomic_DNA"/>
</dbReference>
<sequence>MPRTPRFQDDTELDDGSRYEMIAWEVPTSNEYPEGIKYGFQYMTVDGTTLLRYDNYTDAETPGESRHHRHHYREGVADIEFSDLRNHIRRFKDEVDQIHDERT</sequence>
<reference evidence="1 2" key="1">
    <citation type="journal article" date="2014" name="PLoS Genet.">
        <title>Phylogenetically driven sequencing of extremely halophilic archaea reveals strategies for static and dynamic osmo-response.</title>
        <authorList>
            <person name="Becker E.A."/>
            <person name="Seitzer P.M."/>
            <person name="Tritt A."/>
            <person name="Larsen D."/>
            <person name="Krusor M."/>
            <person name="Yao A.I."/>
            <person name="Wu D."/>
            <person name="Madern D."/>
            <person name="Eisen J.A."/>
            <person name="Darling A.E."/>
            <person name="Facciotti M.T."/>
        </authorList>
    </citation>
    <scope>NUCLEOTIDE SEQUENCE [LARGE SCALE GENOMIC DNA]</scope>
    <source>
        <strain evidence="1 2">DSM 1307</strain>
    </source>
</reference>
<name>M0M4T4_HALMO</name>
<dbReference type="eggNOG" id="arCOG06398">
    <property type="taxonomic scope" value="Archaea"/>
</dbReference>
<comment type="caution">
    <text evidence="1">The sequence shown here is derived from an EMBL/GenBank/DDBJ whole genome shotgun (WGS) entry which is preliminary data.</text>
</comment>
<gene>
    <name evidence="1" type="ORF">C448_12561</name>
</gene>
<protein>
    <recommendedName>
        <fullName evidence="3">Sugar metabolism cluster protein</fullName>
    </recommendedName>
</protein>
<evidence type="ECO:0008006" key="3">
    <source>
        <dbReference type="Google" id="ProtNLM"/>
    </source>
</evidence>
<evidence type="ECO:0000313" key="2">
    <source>
        <dbReference type="Proteomes" id="UP000011568"/>
    </source>
</evidence>
<dbReference type="OrthoDB" id="294990at2157"/>
<dbReference type="AlphaFoldDB" id="M0M4T4"/>
<dbReference type="InterPro" id="IPR045397">
    <property type="entry name" value="TumE-like"/>
</dbReference>
<keyword evidence="2" id="KW-1185">Reference proteome</keyword>